<dbReference type="EMBL" id="JBAMIC010000003">
    <property type="protein sequence ID" value="KAK7109759.1"/>
    <property type="molecule type" value="Genomic_DNA"/>
</dbReference>
<dbReference type="Pfam" id="PF12796">
    <property type="entry name" value="Ank_2"/>
    <property type="match status" value="2"/>
</dbReference>
<feature type="region of interest" description="Disordered" evidence="2">
    <location>
        <begin position="342"/>
        <end position="392"/>
    </location>
</feature>
<feature type="compositionally biased region" description="Low complexity" evidence="2">
    <location>
        <begin position="357"/>
        <end position="384"/>
    </location>
</feature>
<dbReference type="InterPro" id="IPR036770">
    <property type="entry name" value="Ankyrin_rpt-contain_sf"/>
</dbReference>
<dbReference type="Gene3D" id="2.60.40.10">
    <property type="entry name" value="Immunoglobulins"/>
    <property type="match status" value="1"/>
</dbReference>
<feature type="repeat" description="ANK" evidence="1">
    <location>
        <begin position="143"/>
        <end position="175"/>
    </location>
</feature>
<feature type="repeat" description="ANK" evidence="1">
    <location>
        <begin position="176"/>
        <end position="208"/>
    </location>
</feature>
<feature type="repeat" description="ANK" evidence="1">
    <location>
        <begin position="278"/>
        <end position="310"/>
    </location>
</feature>
<reference evidence="4 5" key="1">
    <citation type="submission" date="2024-02" db="EMBL/GenBank/DDBJ databases">
        <title>Chromosome-scale genome assembly of the rough periwinkle Littorina saxatilis.</title>
        <authorList>
            <person name="De Jode A."/>
            <person name="Faria R."/>
            <person name="Formenti G."/>
            <person name="Sims Y."/>
            <person name="Smith T.P."/>
            <person name="Tracey A."/>
            <person name="Wood J.M.D."/>
            <person name="Zagrodzka Z.B."/>
            <person name="Johannesson K."/>
            <person name="Butlin R.K."/>
            <person name="Leder E.H."/>
        </authorList>
    </citation>
    <scope>NUCLEOTIDE SEQUENCE [LARGE SCALE GENOMIC DNA]</scope>
    <source>
        <strain evidence="4">Snail1</strain>
        <tissue evidence="4">Muscle</tissue>
    </source>
</reference>
<keyword evidence="1" id="KW-0040">ANK repeat</keyword>
<dbReference type="Proteomes" id="UP001374579">
    <property type="component" value="Unassembled WGS sequence"/>
</dbReference>
<evidence type="ECO:0000259" key="3">
    <source>
        <dbReference type="PROSITE" id="PS50853"/>
    </source>
</evidence>
<dbReference type="PANTHER" id="PTHR24183:SF1">
    <property type="entry name" value="FIBRONECTIN TYPE 3 AND ANKYRIN REPEAT DOMAINS PROTEIN 1"/>
    <property type="match status" value="1"/>
</dbReference>
<dbReference type="SMART" id="SM00248">
    <property type="entry name" value="ANK"/>
    <property type="match status" value="6"/>
</dbReference>
<proteinExistence type="predicted"/>
<dbReference type="PROSITE" id="PS50853">
    <property type="entry name" value="FN3"/>
    <property type="match status" value="1"/>
</dbReference>
<evidence type="ECO:0000313" key="4">
    <source>
        <dbReference type="EMBL" id="KAK7109759.1"/>
    </source>
</evidence>
<keyword evidence="5" id="KW-1185">Reference proteome</keyword>
<gene>
    <name evidence="4" type="ORF">V1264_013747</name>
</gene>
<evidence type="ECO:0000313" key="5">
    <source>
        <dbReference type="Proteomes" id="UP001374579"/>
    </source>
</evidence>
<dbReference type="PROSITE" id="PS50297">
    <property type="entry name" value="ANK_REP_REGION"/>
    <property type="match status" value="3"/>
</dbReference>
<protein>
    <recommendedName>
        <fullName evidence="3">Fibronectin type-III domain-containing protein</fullName>
    </recommendedName>
</protein>
<feature type="compositionally biased region" description="Polar residues" evidence="2">
    <location>
        <begin position="347"/>
        <end position="356"/>
    </location>
</feature>
<dbReference type="InterPro" id="IPR002110">
    <property type="entry name" value="Ankyrin_rpt"/>
</dbReference>
<dbReference type="AlphaFoldDB" id="A0AAN9GJ13"/>
<dbReference type="InterPro" id="IPR013783">
    <property type="entry name" value="Ig-like_fold"/>
</dbReference>
<dbReference type="SUPFAM" id="SSF49265">
    <property type="entry name" value="Fibronectin type III"/>
    <property type="match status" value="1"/>
</dbReference>
<dbReference type="GO" id="GO:0042981">
    <property type="term" value="P:regulation of apoptotic process"/>
    <property type="evidence" value="ECO:0007669"/>
    <property type="project" value="TreeGrafter"/>
</dbReference>
<dbReference type="PANTHER" id="PTHR24183">
    <property type="entry name" value="FIBRONECTIN TYPE 3 AND ANKYRIN REPEAT DOMAINS PROTEIN 1"/>
    <property type="match status" value="1"/>
</dbReference>
<dbReference type="GO" id="GO:0005634">
    <property type="term" value="C:nucleus"/>
    <property type="evidence" value="ECO:0007669"/>
    <property type="project" value="TreeGrafter"/>
</dbReference>
<sequence length="392" mass="43274">MCDITKVGTPPAPEVGEMNHFSVVLDWEDSLKVANDKCKANGPVKVRVERKDSRSGDGWSQVYRGMAKTQKFTDLEPKSTYQYRIQFEQKEKMTAFGPPVTVTTTREPLYAENLHMAIKKMNLEELEMVLKSGEVSPDVQNEDNFTALMAAAKKPFVEALEMLLEYGADVNYTNPSGKTALMVACITNQLESVKILRKYGADYTICDKGGCTAIHWAVDARNVKLIDFLGSDKADFNIKDSGHGGWTPLIRCANLHGDRDVGLALMMNGADIERTDNNGSTALHHSVMRKHLELTQVLLQRRSDPLVANKESTTPWQIATSHDDKKRIAVLMEPYVEKIKQERKRQAISQATSKGPSVTTNNNNTGSSRTSSSSVAVAKPAVKAGTVISPVQ</sequence>
<comment type="caution">
    <text evidence="4">The sequence shown here is derived from an EMBL/GenBank/DDBJ whole genome shotgun (WGS) entry which is preliminary data.</text>
</comment>
<dbReference type="CDD" id="cd00063">
    <property type="entry name" value="FN3"/>
    <property type="match status" value="1"/>
</dbReference>
<feature type="repeat" description="ANK" evidence="1">
    <location>
        <begin position="209"/>
        <end position="241"/>
    </location>
</feature>
<dbReference type="PROSITE" id="PS50088">
    <property type="entry name" value="ANK_REPEAT"/>
    <property type="match status" value="4"/>
</dbReference>
<feature type="domain" description="Fibronectin type-III" evidence="3">
    <location>
        <begin position="9"/>
        <end position="108"/>
    </location>
</feature>
<evidence type="ECO:0000256" key="1">
    <source>
        <dbReference type="PROSITE-ProRule" id="PRU00023"/>
    </source>
</evidence>
<dbReference type="InterPro" id="IPR003961">
    <property type="entry name" value="FN3_dom"/>
</dbReference>
<evidence type="ECO:0000256" key="2">
    <source>
        <dbReference type="SAM" id="MobiDB-lite"/>
    </source>
</evidence>
<dbReference type="Pfam" id="PF00023">
    <property type="entry name" value="Ank"/>
    <property type="match status" value="1"/>
</dbReference>
<dbReference type="SUPFAM" id="SSF48403">
    <property type="entry name" value="Ankyrin repeat"/>
    <property type="match status" value="1"/>
</dbReference>
<name>A0AAN9GJ13_9CAEN</name>
<organism evidence="4 5">
    <name type="scientific">Littorina saxatilis</name>
    <dbReference type="NCBI Taxonomy" id="31220"/>
    <lineage>
        <taxon>Eukaryota</taxon>
        <taxon>Metazoa</taxon>
        <taxon>Spiralia</taxon>
        <taxon>Lophotrochozoa</taxon>
        <taxon>Mollusca</taxon>
        <taxon>Gastropoda</taxon>
        <taxon>Caenogastropoda</taxon>
        <taxon>Littorinimorpha</taxon>
        <taxon>Littorinoidea</taxon>
        <taxon>Littorinidae</taxon>
        <taxon>Littorina</taxon>
    </lineage>
</organism>
<accession>A0AAN9GJ13</accession>
<dbReference type="InterPro" id="IPR036116">
    <property type="entry name" value="FN3_sf"/>
</dbReference>
<dbReference type="Gene3D" id="1.25.40.20">
    <property type="entry name" value="Ankyrin repeat-containing domain"/>
    <property type="match status" value="1"/>
</dbReference>